<dbReference type="Gene3D" id="3.40.50.1820">
    <property type="entry name" value="alpha/beta hydrolase"/>
    <property type="match status" value="1"/>
</dbReference>
<gene>
    <name evidence="1" type="ORF">N7458_003826</name>
</gene>
<dbReference type="AlphaFoldDB" id="A0AAD6C9E8"/>
<dbReference type="GeneID" id="81597451"/>
<sequence>MLAICSTAATHYTTVYSGVEFGRAYRDRNAGFDPWRYEDGSGWEVNLNLNLNLKFEFKFKFEFDLGPIQVPHAFSNNSVSTVVHLASQDQLSAEEARAFAIAVTGPPFEAWQVDAALRTDGRARRIMFSAFLGGRGVDQVGVVERETGVLISVVNGGEDEFVNLEYLDGIRWGRLRGDVDGFWPWLEGFWWECEGVDEG</sequence>
<proteinExistence type="predicted"/>
<dbReference type="EMBL" id="JAPVEA010000004">
    <property type="protein sequence ID" value="KAJ5455562.1"/>
    <property type="molecule type" value="Genomic_DNA"/>
</dbReference>
<dbReference type="InterPro" id="IPR029058">
    <property type="entry name" value="AB_hydrolase_fold"/>
</dbReference>
<protein>
    <submittedName>
        <fullName evidence="1">Alpha/beta-hydrolase</fullName>
    </submittedName>
</protein>
<reference evidence="1" key="1">
    <citation type="submission" date="2022-12" db="EMBL/GenBank/DDBJ databases">
        <authorList>
            <person name="Petersen C."/>
        </authorList>
    </citation>
    <scope>NUCLEOTIDE SEQUENCE</scope>
    <source>
        <strain evidence="1">IBT 16125</strain>
    </source>
</reference>
<reference evidence="1" key="2">
    <citation type="journal article" date="2023" name="IMA Fungus">
        <title>Comparative genomic study of the Penicillium genus elucidates a diverse pangenome and 15 lateral gene transfer events.</title>
        <authorList>
            <person name="Petersen C."/>
            <person name="Sorensen T."/>
            <person name="Nielsen M.R."/>
            <person name="Sondergaard T.E."/>
            <person name="Sorensen J.L."/>
            <person name="Fitzpatrick D.A."/>
            <person name="Frisvad J.C."/>
            <person name="Nielsen K.L."/>
        </authorList>
    </citation>
    <scope>NUCLEOTIDE SEQUENCE</scope>
    <source>
        <strain evidence="1">IBT 16125</strain>
    </source>
</reference>
<dbReference type="GO" id="GO:0017000">
    <property type="term" value="P:antibiotic biosynthetic process"/>
    <property type="evidence" value="ECO:0007669"/>
    <property type="project" value="UniProtKB-ARBA"/>
</dbReference>
<evidence type="ECO:0000313" key="2">
    <source>
        <dbReference type="Proteomes" id="UP001213681"/>
    </source>
</evidence>
<dbReference type="GO" id="GO:0072330">
    <property type="term" value="P:monocarboxylic acid biosynthetic process"/>
    <property type="evidence" value="ECO:0007669"/>
    <property type="project" value="UniProtKB-ARBA"/>
</dbReference>
<dbReference type="RefSeq" id="XP_056767935.1">
    <property type="nucleotide sequence ID" value="XM_056907208.1"/>
</dbReference>
<evidence type="ECO:0000313" key="1">
    <source>
        <dbReference type="EMBL" id="KAJ5455562.1"/>
    </source>
</evidence>
<keyword evidence="2" id="KW-1185">Reference proteome</keyword>
<dbReference type="Proteomes" id="UP001213681">
    <property type="component" value="Unassembled WGS sequence"/>
</dbReference>
<comment type="caution">
    <text evidence="1">The sequence shown here is derived from an EMBL/GenBank/DDBJ whole genome shotgun (WGS) entry which is preliminary data.</text>
</comment>
<name>A0AAD6C9E8_9EURO</name>
<organism evidence="1 2">
    <name type="scientific">Penicillium daleae</name>
    <dbReference type="NCBI Taxonomy" id="63821"/>
    <lineage>
        <taxon>Eukaryota</taxon>
        <taxon>Fungi</taxon>
        <taxon>Dikarya</taxon>
        <taxon>Ascomycota</taxon>
        <taxon>Pezizomycotina</taxon>
        <taxon>Eurotiomycetes</taxon>
        <taxon>Eurotiomycetidae</taxon>
        <taxon>Eurotiales</taxon>
        <taxon>Aspergillaceae</taxon>
        <taxon>Penicillium</taxon>
    </lineage>
</organism>
<accession>A0AAD6C9E8</accession>